<dbReference type="GeneID" id="39583947"/>
<dbReference type="AlphaFoldDB" id="A0A3N2PN44"/>
<proteinExistence type="predicted"/>
<evidence type="ECO:0000313" key="2">
    <source>
        <dbReference type="Proteomes" id="UP000272025"/>
    </source>
</evidence>
<dbReference type="Proteomes" id="UP000272025">
    <property type="component" value="Unassembled WGS sequence"/>
</dbReference>
<dbReference type="EMBL" id="ML119060">
    <property type="protein sequence ID" value="ROT35945.1"/>
    <property type="molecule type" value="Genomic_DNA"/>
</dbReference>
<evidence type="ECO:0000313" key="1">
    <source>
        <dbReference type="EMBL" id="ROT35945.1"/>
    </source>
</evidence>
<organism evidence="1 2">
    <name type="scientific">Sodiomyces alkalinus (strain CBS 110278 / VKM F-3762 / F11)</name>
    <name type="common">Alkaliphilic filamentous fungus</name>
    <dbReference type="NCBI Taxonomy" id="1314773"/>
    <lineage>
        <taxon>Eukaryota</taxon>
        <taxon>Fungi</taxon>
        <taxon>Dikarya</taxon>
        <taxon>Ascomycota</taxon>
        <taxon>Pezizomycotina</taxon>
        <taxon>Sordariomycetes</taxon>
        <taxon>Hypocreomycetidae</taxon>
        <taxon>Glomerellales</taxon>
        <taxon>Plectosphaerellaceae</taxon>
        <taxon>Sodiomyces</taxon>
    </lineage>
</organism>
<sequence>MILLHVSFMSWHRQLIGALSYVLEALSLAQFSIRSSSATWLVPRSVPLWSSLPDLPTRSVILHGFLGAAVLRPIGFAENLAIIIATAHAYV</sequence>
<gene>
    <name evidence="1" type="ORF">SODALDRAFT_54839</name>
</gene>
<reference evidence="1 2" key="1">
    <citation type="journal article" date="2018" name="Mol. Ecol.">
        <title>The obligate alkalophilic soda-lake fungus Sodiomyces alkalinus has shifted to a protein diet.</title>
        <authorList>
            <person name="Grum-Grzhimaylo A.A."/>
            <person name="Falkoski D.L."/>
            <person name="van den Heuvel J."/>
            <person name="Valero-Jimenez C.A."/>
            <person name="Min B."/>
            <person name="Choi I.G."/>
            <person name="Lipzen A."/>
            <person name="Daum C.G."/>
            <person name="Aanen D.K."/>
            <person name="Tsang A."/>
            <person name="Henrissat B."/>
            <person name="Bilanenko E.N."/>
            <person name="de Vries R.P."/>
            <person name="van Kan J.A.L."/>
            <person name="Grigoriev I.V."/>
            <person name="Debets A.J.M."/>
        </authorList>
    </citation>
    <scope>NUCLEOTIDE SEQUENCE [LARGE SCALE GENOMIC DNA]</scope>
    <source>
        <strain evidence="1 2">F11</strain>
    </source>
</reference>
<dbReference type="RefSeq" id="XP_028463751.1">
    <property type="nucleotide sequence ID" value="XM_028615470.1"/>
</dbReference>
<name>A0A3N2PN44_SODAK</name>
<protein>
    <submittedName>
        <fullName evidence="1">Uncharacterized protein</fullName>
    </submittedName>
</protein>
<keyword evidence="2" id="KW-1185">Reference proteome</keyword>
<accession>A0A3N2PN44</accession>